<feature type="transmembrane region" description="Helical" evidence="1">
    <location>
        <begin position="49"/>
        <end position="70"/>
    </location>
</feature>
<evidence type="ECO:0000313" key="3">
    <source>
        <dbReference type="Proteomes" id="UP000478052"/>
    </source>
</evidence>
<reference evidence="2 3" key="1">
    <citation type="submission" date="2019-08" db="EMBL/GenBank/DDBJ databases">
        <title>Whole genome of Aphis craccivora.</title>
        <authorList>
            <person name="Voronova N.V."/>
            <person name="Shulinski R.S."/>
            <person name="Bandarenka Y.V."/>
            <person name="Zhorov D.G."/>
            <person name="Warner D."/>
        </authorList>
    </citation>
    <scope>NUCLEOTIDE SEQUENCE [LARGE SCALE GENOMIC DNA]</scope>
    <source>
        <strain evidence="2">180601</strain>
        <tissue evidence="2">Whole Body</tissue>
    </source>
</reference>
<evidence type="ECO:0000256" key="1">
    <source>
        <dbReference type="SAM" id="Phobius"/>
    </source>
</evidence>
<dbReference type="Proteomes" id="UP000478052">
    <property type="component" value="Unassembled WGS sequence"/>
</dbReference>
<keyword evidence="1" id="KW-0472">Membrane</keyword>
<dbReference type="OrthoDB" id="10587220at2759"/>
<keyword evidence="3" id="KW-1185">Reference proteome</keyword>
<keyword evidence="1" id="KW-1133">Transmembrane helix</keyword>
<evidence type="ECO:0000313" key="2">
    <source>
        <dbReference type="EMBL" id="KAF0763710.1"/>
    </source>
</evidence>
<protein>
    <submittedName>
        <fullName evidence="2">Mucin-4-like</fullName>
    </submittedName>
</protein>
<feature type="transmembrane region" description="Helical" evidence="1">
    <location>
        <begin position="6"/>
        <end position="28"/>
    </location>
</feature>
<comment type="caution">
    <text evidence="2">The sequence shown here is derived from an EMBL/GenBank/DDBJ whole genome shotgun (WGS) entry which is preliminary data.</text>
</comment>
<name>A0A6G0Z0P2_APHCR</name>
<keyword evidence="1" id="KW-0812">Transmembrane</keyword>
<organism evidence="2 3">
    <name type="scientific">Aphis craccivora</name>
    <name type="common">Cowpea aphid</name>
    <dbReference type="NCBI Taxonomy" id="307492"/>
    <lineage>
        <taxon>Eukaryota</taxon>
        <taxon>Metazoa</taxon>
        <taxon>Ecdysozoa</taxon>
        <taxon>Arthropoda</taxon>
        <taxon>Hexapoda</taxon>
        <taxon>Insecta</taxon>
        <taxon>Pterygota</taxon>
        <taxon>Neoptera</taxon>
        <taxon>Paraneoptera</taxon>
        <taxon>Hemiptera</taxon>
        <taxon>Sternorrhyncha</taxon>
        <taxon>Aphidomorpha</taxon>
        <taxon>Aphidoidea</taxon>
        <taxon>Aphididae</taxon>
        <taxon>Aphidini</taxon>
        <taxon>Aphis</taxon>
        <taxon>Aphis</taxon>
    </lineage>
</organism>
<dbReference type="EMBL" id="VUJU01001820">
    <property type="protein sequence ID" value="KAF0763710.1"/>
    <property type="molecule type" value="Genomic_DNA"/>
</dbReference>
<accession>A0A6G0Z0P2</accession>
<proteinExistence type="predicted"/>
<dbReference type="AlphaFoldDB" id="A0A6G0Z0P2"/>
<sequence length="141" mass="16448">MPVDCLVGIVIFSSLSVPYCIPTIGSIIGKPRRAFYDEAEGEEIDDGNISVYSFLPIILIAIFVLVYPILYCSCKSRKQNGTFYLQTSNCQCTAKYIRCLKHRLQNNWYETRTRNHITIFFYDLLHSLQVYDFPLRVFHQF</sequence>
<gene>
    <name evidence="2" type="ORF">FWK35_00011615</name>
</gene>